<reference evidence="1" key="1">
    <citation type="submission" date="2020-05" db="EMBL/GenBank/DDBJ databases">
        <authorList>
            <person name="Chiriac C."/>
            <person name="Salcher M."/>
            <person name="Ghai R."/>
            <person name="Kavagutti S V."/>
        </authorList>
    </citation>
    <scope>NUCLEOTIDE SEQUENCE</scope>
</reference>
<sequence length="34" mass="3730">MFQPEQKTTPFSMAHIDITPMATAVTLVLVKPDA</sequence>
<dbReference type="EMBL" id="CAEZTS010000057">
    <property type="protein sequence ID" value="CAB4577963.1"/>
    <property type="molecule type" value="Genomic_DNA"/>
</dbReference>
<evidence type="ECO:0000313" key="1">
    <source>
        <dbReference type="EMBL" id="CAB4577963.1"/>
    </source>
</evidence>
<name>A0A6J6ETH8_9ZZZZ</name>
<accession>A0A6J6ETH8</accession>
<proteinExistence type="predicted"/>
<organism evidence="1">
    <name type="scientific">freshwater metagenome</name>
    <dbReference type="NCBI Taxonomy" id="449393"/>
    <lineage>
        <taxon>unclassified sequences</taxon>
        <taxon>metagenomes</taxon>
        <taxon>ecological metagenomes</taxon>
    </lineage>
</organism>
<protein>
    <submittedName>
        <fullName evidence="1">Unannotated protein</fullName>
    </submittedName>
</protein>
<dbReference type="AlphaFoldDB" id="A0A6J6ETH8"/>
<gene>
    <name evidence="1" type="ORF">UFOPK1722_00801</name>
</gene>